<gene>
    <name evidence="11" type="ORF">DEBURN_LOCUS3083</name>
</gene>
<sequence length="346" mass="39588">MTFIKVVFTVLGIYGCFLTWGVLQERVSTTPYYDEEGTKPQRFRYFIFLNTIQSSMASISAFFYIRIVGKQLIPVIHNSNLSLSTLLLRFLQVSFLGVIGSPFGYASLKHIDYLTLVLGKSCKLIPVMLMNIILYRKKFPLYKYVVVVLITMGVSGFMLLHPVSENKKKTPVSTSSLYGLALLTISLLIDGITNSTQDDIFHKYKISGQQMMFFMNLFSTILMFIWLLFPWNPELGNALTFCHLFPNVIKDILLFSLCGAIGQCFIFYALENFGSFFLVTTTVTRKLFTILLSVFCFNHELNWGQWVAVGLVFLGIGLEAFYKPKSIPKDEILEFKEDYESIKKKK</sequence>
<dbReference type="InterPro" id="IPR013657">
    <property type="entry name" value="SCL35B1-4/HUT1"/>
</dbReference>
<dbReference type="PANTHER" id="PTHR10778:SF10">
    <property type="entry name" value="SOLUTE CARRIER FAMILY 35 MEMBER B1"/>
    <property type="match status" value="1"/>
</dbReference>
<dbReference type="PROSITE" id="PS51257">
    <property type="entry name" value="PROKAR_LIPOPROTEIN"/>
    <property type="match status" value="1"/>
</dbReference>
<evidence type="ECO:0000256" key="10">
    <source>
        <dbReference type="SAM" id="Phobius"/>
    </source>
</evidence>
<feature type="transmembrane region" description="Helical" evidence="10">
    <location>
        <begin position="141"/>
        <end position="160"/>
    </location>
</feature>
<dbReference type="OrthoDB" id="1601at2759"/>
<feature type="transmembrane region" description="Helical" evidence="10">
    <location>
        <begin position="7"/>
        <end position="23"/>
    </location>
</feature>
<evidence type="ECO:0000256" key="2">
    <source>
        <dbReference type="ARBA" id="ARBA00010694"/>
    </source>
</evidence>
<dbReference type="GO" id="GO:0005460">
    <property type="term" value="F:UDP-glucose transmembrane transporter activity"/>
    <property type="evidence" value="ECO:0007669"/>
    <property type="project" value="TreeGrafter"/>
</dbReference>
<dbReference type="EMBL" id="CAJVPK010000185">
    <property type="protein sequence ID" value="CAG8469370.1"/>
    <property type="molecule type" value="Genomic_DNA"/>
</dbReference>
<evidence type="ECO:0000256" key="3">
    <source>
        <dbReference type="ARBA" id="ARBA00022448"/>
    </source>
</evidence>
<keyword evidence="3" id="KW-0813">Transport</keyword>
<keyword evidence="8 10" id="KW-0472">Membrane</keyword>
<dbReference type="InterPro" id="IPR037185">
    <property type="entry name" value="EmrE-like"/>
</dbReference>
<evidence type="ECO:0000313" key="11">
    <source>
        <dbReference type="EMBL" id="CAG8469370.1"/>
    </source>
</evidence>
<reference evidence="11" key="1">
    <citation type="submission" date="2021-06" db="EMBL/GenBank/DDBJ databases">
        <authorList>
            <person name="Kallberg Y."/>
            <person name="Tangrot J."/>
            <person name="Rosling A."/>
        </authorList>
    </citation>
    <scope>NUCLEOTIDE SEQUENCE</scope>
    <source>
        <strain evidence="11">AZ414A</strain>
    </source>
</reference>
<dbReference type="SUPFAM" id="SSF103481">
    <property type="entry name" value="Multidrug resistance efflux transporter EmrE"/>
    <property type="match status" value="1"/>
</dbReference>
<dbReference type="Proteomes" id="UP000789706">
    <property type="component" value="Unassembled WGS sequence"/>
</dbReference>
<protein>
    <recommendedName>
        <fullName evidence="9">UDP-galactose transporter homolog 1</fullName>
    </recommendedName>
</protein>
<dbReference type="PANTHER" id="PTHR10778">
    <property type="entry name" value="SOLUTE CARRIER FAMILY 35 MEMBER B"/>
    <property type="match status" value="1"/>
</dbReference>
<evidence type="ECO:0000256" key="1">
    <source>
        <dbReference type="ARBA" id="ARBA00004477"/>
    </source>
</evidence>
<feature type="transmembrane region" description="Helical" evidence="10">
    <location>
        <begin position="213"/>
        <end position="232"/>
    </location>
</feature>
<feature type="transmembrane region" description="Helical" evidence="10">
    <location>
        <begin position="277"/>
        <end position="297"/>
    </location>
</feature>
<keyword evidence="12" id="KW-1185">Reference proteome</keyword>
<dbReference type="GO" id="GO:0005459">
    <property type="term" value="F:UDP-galactose transmembrane transporter activity"/>
    <property type="evidence" value="ECO:0007669"/>
    <property type="project" value="TreeGrafter"/>
</dbReference>
<evidence type="ECO:0000256" key="9">
    <source>
        <dbReference type="ARBA" id="ARBA00041103"/>
    </source>
</evidence>
<evidence type="ECO:0000256" key="4">
    <source>
        <dbReference type="ARBA" id="ARBA00022597"/>
    </source>
</evidence>
<feature type="transmembrane region" description="Helical" evidence="10">
    <location>
        <begin position="113"/>
        <end position="134"/>
    </location>
</feature>
<feature type="transmembrane region" description="Helical" evidence="10">
    <location>
        <begin position="252"/>
        <end position="270"/>
    </location>
</feature>
<dbReference type="GO" id="GO:0005789">
    <property type="term" value="C:endoplasmic reticulum membrane"/>
    <property type="evidence" value="ECO:0007669"/>
    <property type="project" value="UniProtKB-SubCell"/>
</dbReference>
<feature type="transmembrane region" description="Helical" evidence="10">
    <location>
        <begin position="172"/>
        <end position="192"/>
    </location>
</feature>
<feature type="transmembrane region" description="Helical" evidence="10">
    <location>
        <begin position="43"/>
        <end position="65"/>
    </location>
</feature>
<name>A0A9N8VWZ5_9GLOM</name>
<feature type="transmembrane region" description="Helical" evidence="10">
    <location>
        <begin position="86"/>
        <end position="107"/>
    </location>
</feature>
<evidence type="ECO:0000256" key="8">
    <source>
        <dbReference type="ARBA" id="ARBA00023136"/>
    </source>
</evidence>
<evidence type="ECO:0000256" key="7">
    <source>
        <dbReference type="ARBA" id="ARBA00022989"/>
    </source>
</evidence>
<dbReference type="Pfam" id="PF08449">
    <property type="entry name" value="UAA"/>
    <property type="match status" value="1"/>
</dbReference>
<comment type="caution">
    <text evidence="11">The sequence shown here is derived from an EMBL/GenBank/DDBJ whole genome shotgun (WGS) entry which is preliminary data.</text>
</comment>
<evidence type="ECO:0000256" key="6">
    <source>
        <dbReference type="ARBA" id="ARBA00022824"/>
    </source>
</evidence>
<evidence type="ECO:0000313" key="12">
    <source>
        <dbReference type="Proteomes" id="UP000789706"/>
    </source>
</evidence>
<feature type="transmembrane region" description="Helical" evidence="10">
    <location>
        <begin position="303"/>
        <end position="322"/>
    </location>
</feature>
<organism evidence="11 12">
    <name type="scientific">Diversispora eburnea</name>
    <dbReference type="NCBI Taxonomy" id="1213867"/>
    <lineage>
        <taxon>Eukaryota</taxon>
        <taxon>Fungi</taxon>
        <taxon>Fungi incertae sedis</taxon>
        <taxon>Mucoromycota</taxon>
        <taxon>Glomeromycotina</taxon>
        <taxon>Glomeromycetes</taxon>
        <taxon>Diversisporales</taxon>
        <taxon>Diversisporaceae</taxon>
        <taxon>Diversispora</taxon>
    </lineage>
</organism>
<comment type="subcellular location">
    <subcellularLocation>
        <location evidence="1">Endoplasmic reticulum membrane</location>
        <topology evidence="1">Multi-pass membrane protein</topology>
    </subcellularLocation>
</comment>
<comment type="similarity">
    <text evidence="2">Belongs to the nucleotide-sugar transporter family. SLC35B subfamily.</text>
</comment>
<keyword evidence="5 10" id="KW-0812">Transmembrane</keyword>
<accession>A0A9N8VWZ5</accession>
<keyword evidence="6" id="KW-0256">Endoplasmic reticulum</keyword>
<keyword evidence="7 10" id="KW-1133">Transmembrane helix</keyword>
<dbReference type="GO" id="GO:0000139">
    <property type="term" value="C:Golgi membrane"/>
    <property type="evidence" value="ECO:0007669"/>
    <property type="project" value="TreeGrafter"/>
</dbReference>
<keyword evidence="4" id="KW-0762">Sugar transport</keyword>
<proteinExistence type="inferred from homology"/>
<dbReference type="AlphaFoldDB" id="A0A9N8VWZ5"/>
<evidence type="ECO:0000256" key="5">
    <source>
        <dbReference type="ARBA" id="ARBA00022692"/>
    </source>
</evidence>